<reference evidence="2" key="1">
    <citation type="submission" date="2018-05" db="EMBL/GenBank/DDBJ databases">
        <authorList>
            <person name="Lanie J.A."/>
            <person name="Ng W.-L."/>
            <person name="Kazmierczak K.M."/>
            <person name="Andrzejewski T.M."/>
            <person name="Davidsen T.M."/>
            <person name="Wayne K.J."/>
            <person name="Tettelin H."/>
            <person name="Glass J.I."/>
            <person name="Rusch D."/>
            <person name="Podicherti R."/>
            <person name="Tsui H.-C.T."/>
            <person name="Winkler M.E."/>
        </authorList>
    </citation>
    <scope>NUCLEOTIDE SEQUENCE</scope>
</reference>
<protein>
    <recommendedName>
        <fullName evidence="3">RanBP2-type domain-containing protein</fullName>
    </recommendedName>
</protein>
<keyword evidence="1" id="KW-0812">Transmembrane</keyword>
<dbReference type="AlphaFoldDB" id="A0A382AZK3"/>
<name>A0A382AZK3_9ZZZZ</name>
<keyword evidence="1" id="KW-0472">Membrane</keyword>
<feature type="transmembrane region" description="Helical" evidence="1">
    <location>
        <begin position="93"/>
        <end position="116"/>
    </location>
</feature>
<accession>A0A382AZK3</accession>
<keyword evidence="1" id="KW-1133">Transmembrane helix</keyword>
<evidence type="ECO:0000256" key="1">
    <source>
        <dbReference type="SAM" id="Phobius"/>
    </source>
</evidence>
<evidence type="ECO:0008006" key="3">
    <source>
        <dbReference type="Google" id="ProtNLM"/>
    </source>
</evidence>
<proteinExistence type="predicted"/>
<dbReference type="EMBL" id="UINC01027480">
    <property type="protein sequence ID" value="SVB06794.1"/>
    <property type="molecule type" value="Genomic_DNA"/>
</dbReference>
<gene>
    <name evidence="2" type="ORF">METZ01_LOCUS159648</name>
</gene>
<organism evidence="2">
    <name type="scientific">marine metagenome</name>
    <dbReference type="NCBI Taxonomy" id="408172"/>
    <lineage>
        <taxon>unclassified sequences</taxon>
        <taxon>metagenomes</taxon>
        <taxon>ecological metagenomes</taxon>
    </lineage>
</organism>
<evidence type="ECO:0000313" key="2">
    <source>
        <dbReference type="EMBL" id="SVB06794.1"/>
    </source>
</evidence>
<feature type="transmembrane region" description="Helical" evidence="1">
    <location>
        <begin position="66"/>
        <end position="87"/>
    </location>
</feature>
<sequence length="135" mass="15762">MWICKQCEEKIEDSFDTCWNCGYEKTGKEIISESFEETKKETSFEKTKKETKKYLTLSYKYGILRFYQILLTIFIILTIISGIIVLINNNDLPTGWTFLIICLVFIIGIFGMYCGIKIIDFLFELDEKNDNSGSK</sequence>